<comment type="caution">
    <text evidence="1">The sequence shown here is derived from an EMBL/GenBank/DDBJ whole genome shotgun (WGS) entry which is preliminary data.</text>
</comment>
<gene>
    <name evidence="1" type="ORF">LOK49_LG11G02716</name>
</gene>
<dbReference type="Proteomes" id="UP001060215">
    <property type="component" value="Chromosome 12"/>
</dbReference>
<reference evidence="1 2" key="1">
    <citation type="journal article" date="2022" name="Plant J.">
        <title>Chromosome-level genome of Camellia lanceoleosa provides a valuable resource for understanding genome evolution and self-incompatibility.</title>
        <authorList>
            <person name="Gong W."/>
            <person name="Xiao S."/>
            <person name="Wang L."/>
            <person name="Liao Z."/>
            <person name="Chang Y."/>
            <person name="Mo W."/>
            <person name="Hu G."/>
            <person name="Li W."/>
            <person name="Zhao G."/>
            <person name="Zhu H."/>
            <person name="Hu X."/>
            <person name="Ji K."/>
            <person name="Xiang X."/>
            <person name="Song Q."/>
            <person name="Yuan D."/>
            <person name="Jin S."/>
            <person name="Zhang L."/>
        </authorList>
    </citation>
    <scope>NUCLEOTIDE SEQUENCE [LARGE SCALE GENOMIC DNA]</scope>
    <source>
        <strain evidence="1">SQ_2022a</strain>
    </source>
</reference>
<organism evidence="1 2">
    <name type="scientific">Camellia lanceoleosa</name>
    <dbReference type="NCBI Taxonomy" id="1840588"/>
    <lineage>
        <taxon>Eukaryota</taxon>
        <taxon>Viridiplantae</taxon>
        <taxon>Streptophyta</taxon>
        <taxon>Embryophyta</taxon>
        <taxon>Tracheophyta</taxon>
        <taxon>Spermatophyta</taxon>
        <taxon>Magnoliopsida</taxon>
        <taxon>eudicotyledons</taxon>
        <taxon>Gunneridae</taxon>
        <taxon>Pentapetalae</taxon>
        <taxon>asterids</taxon>
        <taxon>Ericales</taxon>
        <taxon>Theaceae</taxon>
        <taxon>Camellia</taxon>
    </lineage>
</organism>
<keyword evidence="2" id="KW-1185">Reference proteome</keyword>
<evidence type="ECO:0000313" key="2">
    <source>
        <dbReference type="Proteomes" id="UP001060215"/>
    </source>
</evidence>
<proteinExistence type="predicted"/>
<name>A0ACC0G007_9ERIC</name>
<sequence length="679" mass="73925">MDAVELALPAVVAVSKLMGSEGFGLAGGGAVGGGGVTVMEVEARESDRISIAVAPLLCRKDEMGAVNTQESTFWNKISDTELGRRPNQLSSFHCEDAPEELKFGSRNSSPLYMPNIEGKQIPRKSGKVARGSGYSKRSRMAQMEEVSINEAEADDVKEKTQMAKQKNGLNGKRGDKRSGKVSTKTKYDYFSLKAGMVSFNSATGGNNFFGINGLKPDTSDVTKHLDELSVNELLDGSYKCPSFAKDKGKKAANLNENILHSVRKACSILWLRKALQSQNSAEIDNGHNQIVSTCPLSSDTSVATRNEIDRDTCTTDLSSHDKDSFSKPKIPADVLDFVLCQPKDILERLTLPPPKDLDSLLLDMAKPTVVSKNNSDSRGKQIAHRDSLPPFSWSHNYGGHYKSSADAIKSSAGKTTCQSRWIKIGNTNTSLKGRSDFLADLKSLTYDHSLVPLEGPKNGPVENKIAPFASASFPWFELGSSSSATCSIASKLPPESDSSLKFEEDAGNSPRLLAAAQTLCDIAAHSLKQDLHGMVRWPKKPSEKTMKACKSKSNDKSGEIFAAPKSVNISDNHVKNANEISPLKKPRLLMNEKSNKDLGHNTLKKGPINWSIPRSNRSSPGTSLRDSFAETKSYNANVVKQSIMMPPPSSRVLDKGCNSRQKMRKLVPMERNREGGKLD</sequence>
<accession>A0ACC0G007</accession>
<protein>
    <submittedName>
        <fullName evidence="1">Uncharacterized protein</fullName>
    </submittedName>
</protein>
<evidence type="ECO:0000313" key="1">
    <source>
        <dbReference type="EMBL" id="KAI7994260.1"/>
    </source>
</evidence>
<dbReference type="EMBL" id="CM045769">
    <property type="protein sequence ID" value="KAI7994260.1"/>
    <property type="molecule type" value="Genomic_DNA"/>
</dbReference>